<gene>
    <name evidence="5" type="ORF">BD311DRAFT_782824</name>
</gene>
<evidence type="ECO:0000256" key="1">
    <source>
        <dbReference type="ARBA" id="ARBA00010171"/>
    </source>
</evidence>
<reference evidence="5" key="1">
    <citation type="submission" date="2019-01" db="EMBL/GenBank/DDBJ databases">
        <title>Draft genome sequences of three monokaryotic isolates of the white-rot basidiomycete fungus Dichomitus squalens.</title>
        <authorList>
            <consortium name="DOE Joint Genome Institute"/>
            <person name="Lopez S.C."/>
            <person name="Andreopoulos B."/>
            <person name="Pangilinan J."/>
            <person name="Lipzen A."/>
            <person name="Riley R."/>
            <person name="Ahrendt S."/>
            <person name="Ng V."/>
            <person name="Barry K."/>
            <person name="Daum C."/>
            <person name="Grigoriev I.V."/>
            <person name="Hilden K.S."/>
            <person name="Makela M.R."/>
            <person name="de Vries R.P."/>
        </authorList>
    </citation>
    <scope>NUCLEOTIDE SEQUENCE [LARGE SCALE GENOMIC DNA]</scope>
    <source>
        <strain evidence="5">OM18370.1</strain>
    </source>
</reference>
<dbReference type="Pfam" id="PF13476">
    <property type="entry name" value="AAA_23"/>
    <property type="match status" value="1"/>
</dbReference>
<proteinExistence type="inferred from homology"/>
<accession>A0A4Q9M6Y7</accession>
<dbReference type="PANTHER" id="PTHR45916">
    <property type="entry name" value="STRUCTURAL MAINTENANCE OF CHROMOSOMES PROTEIN 5"/>
    <property type="match status" value="1"/>
</dbReference>
<organism evidence="5">
    <name type="scientific">Dichomitus squalens</name>
    <dbReference type="NCBI Taxonomy" id="114155"/>
    <lineage>
        <taxon>Eukaryota</taxon>
        <taxon>Fungi</taxon>
        <taxon>Dikarya</taxon>
        <taxon>Basidiomycota</taxon>
        <taxon>Agaricomycotina</taxon>
        <taxon>Agaricomycetes</taxon>
        <taxon>Polyporales</taxon>
        <taxon>Polyporaceae</taxon>
        <taxon>Dichomitus</taxon>
    </lineage>
</organism>
<feature type="domain" description="Rad50/SbcC-type AAA" evidence="4">
    <location>
        <begin position="19"/>
        <end position="96"/>
    </location>
</feature>
<evidence type="ECO:0000313" key="5">
    <source>
        <dbReference type="EMBL" id="TBU21602.1"/>
    </source>
</evidence>
<keyword evidence="3" id="KW-0175">Coiled coil</keyword>
<dbReference type="EMBL" id="ML143592">
    <property type="protein sequence ID" value="TBU21602.1"/>
    <property type="molecule type" value="Genomic_DNA"/>
</dbReference>
<dbReference type="GO" id="GO:0003697">
    <property type="term" value="F:single-stranded DNA binding"/>
    <property type="evidence" value="ECO:0007669"/>
    <property type="project" value="TreeGrafter"/>
</dbReference>
<protein>
    <recommendedName>
        <fullName evidence="2">Structural maintenance of chromosomes protein 5</fullName>
    </recommendedName>
</protein>
<comment type="similarity">
    <text evidence="1">Belongs to the SMC family. SMC5 subfamily.</text>
</comment>
<dbReference type="GO" id="GO:0016887">
    <property type="term" value="F:ATP hydrolysis activity"/>
    <property type="evidence" value="ECO:0007669"/>
    <property type="project" value="InterPro"/>
</dbReference>
<evidence type="ECO:0000256" key="3">
    <source>
        <dbReference type="ARBA" id="ARBA00023054"/>
    </source>
</evidence>
<dbReference type="Proteomes" id="UP000292957">
    <property type="component" value="Unassembled WGS sequence"/>
</dbReference>
<sequence>MPLTTLSSARHSHLLIGFNQQVEFRSGACLNTIFGPNSTGKSSISRTLCLGLARSPSISSRSPKIGKQDGDCQIKLKGTKGKSVHIVRRDLSSNSNSAQLMFNGRSSSGKYTSASMVELDRCRPTAFGMSSV</sequence>
<dbReference type="PANTHER" id="PTHR45916:SF1">
    <property type="entry name" value="STRUCTURAL MAINTENANCE OF CHROMOSOMES PROTEIN 5"/>
    <property type="match status" value="1"/>
</dbReference>
<dbReference type="AlphaFoldDB" id="A0A4Q9M6Y7"/>
<dbReference type="Gene3D" id="3.40.50.300">
    <property type="entry name" value="P-loop containing nucleotide triphosphate hydrolases"/>
    <property type="match status" value="1"/>
</dbReference>
<dbReference type="SUPFAM" id="SSF52540">
    <property type="entry name" value="P-loop containing nucleoside triphosphate hydrolases"/>
    <property type="match status" value="1"/>
</dbReference>
<name>A0A4Q9M6Y7_9APHY</name>
<dbReference type="InterPro" id="IPR027417">
    <property type="entry name" value="P-loop_NTPase"/>
</dbReference>
<dbReference type="GO" id="GO:0030915">
    <property type="term" value="C:Smc5-Smc6 complex"/>
    <property type="evidence" value="ECO:0007669"/>
    <property type="project" value="TreeGrafter"/>
</dbReference>
<dbReference type="GO" id="GO:0005634">
    <property type="term" value="C:nucleus"/>
    <property type="evidence" value="ECO:0007669"/>
    <property type="project" value="TreeGrafter"/>
</dbReference>
<evidence type="ECO:0000256" key="2">
    <source>
        <dbReference type="ARBA" id="ARBA00018687"/>
    </source>
</evidence>
<dbReference type="InterPro" id="IPR038729">
    <property type="entry name" value="Rad50/SbcC_AAA"/>
</dbReference>
<dbReference type="GO" id="GO:0000724">
    <property type="term" value="P:double-strand break repair via homologous recombination"/>
    <property type="evidence" value="ECO:0007669"/>
    <property type="project" value="TreeGrafter"/>
</dbReference>
<evidence type="ECO:0000259" key="4">
    <source>
        <dbReference type="Pfam" id="PF13476"/>
    </source>
</evidence>